<accession>B3FJ07</accession>
<evidence type="ECO:0000313" key="2">
    <source>
        <dbReference type="EMBL" id="ABY62974.1"/>
    </source>
</evidence>
<dbReference type="Proteomes" id="UP000002421">
    <property type="component" value="Segment"/>
</dbReference>
<feature type="compositionally biased region" description="Acidic residues" evidence="1">
    <location>
        <begin position="407"/>
        <end position="431"/>
    </location>
</feature>
<evidence type="ECO:0008006" key="4">
    <source>
        <dbReference type="Google" id="ProtNLM"/>
    </source>
</evidence>
<reference evidence="2 3" key="1">
    <citation type="journal article" date="2008" name="Virology">
        <title>Characterization of Pseudomonas chlororaphis myovirus 201varphi2-1 via genomic sequencing, mass spectrometry, and electron microscopy.</title>
        <authorList>
            <person name="Thomas J.A."/>
            <person name="Rolando M.R."/>
            <person name="Carroll C.A."/>
            <person name="Shen P.S."/>
            <person name="Belnap D.M."/>
            <person name="Weintraub S.T."/>
            <person name="Serwer P."/>
            <person name="Hardies S.C."/>
        </authorList>
    </citation>
    <scope>NUCLEOTIDE SEQUENCE</scope>
</reference>
<dbReference type="EMBL" id="EU197055">
    <property type="protein sequence ID" value="ABY62974.1"/>
    <property type="molecule type" value="Genomic_DNA"/>
</dbReference>
<dbReference type="RefSeq" id="YP_001956868.1">
    <property type="nucleotide sequence ID" value="NC_010821.1"/>
</dbReference>
<dbReference type="InterPro" id="IPR036397">
    <property type="entry name" value="RNaseH_sf"/>
</dbReference>
<gene>
    <name evidence="2" type="ORF">201phi2-1p144</name>
</gene>
<dbReference type="Gene3D" id="3.30.420.10">
    <property type="entry name" value="Ribonuclease H-like superfamily/Ribonuclease H"/>
    <property type="match status" value="1"/>
</dbReference>
<dbReference type="KEGG" id="vg:6372345"/>
<protein>
    <recommendedName>
        <fullName evidence="4">DNA polymerase</fullName>
    </recommendedName>
</protein>
<dbReference type="OrthoDB" id="1995at10239"/>
<evidence type="ECO:0000313" key="3">
    <source>
        <dbReference type="Proteomes" id="UP000002421"/>
    </source>
</evidence>
<dbReference type="SUPFAM" id="SSF53098">
    <property type="entry name" value="Ribonuclease H-like"/>
    <property type="match status" value="1"/>
</dbReference>
<dbReference type="GO" id="GO:0003676">
    <property type="term" value="F:nucleic acid binding"/>
    <property type="evidence" value="ECO:0007669"/>
    <property type="project" value="InterPro"/>
</dbReference>
<evidence type="ECO:0000256" key="1">
    <source>
        <dbReference type="SAM" id="MobiDB-lite"/>
    </source>
</evidence>
<dbReference type="InterPro" id="IPR012337">
    <property type="entry name" value="RNaseH-like_sf"/>
</dbReference>
<keyword evidence="3" id="KW-1185">Reference proteome</keyword>
<organismHost>
    <name type="scientific">Pseudomonas chlororaphis</name>
    <dbReference type="NCBI Taxonomy" id="587753"/>
</organismHost>
<name>B3FJ07_BP201</name>
<organism evidence="2 3">
    <name type="scientific">Pseudomonas phage 201phi2-1</name>
    <name type="common">Pseudomonas chlororaphis phage 201phi2-1</name>
    <dbReference type="NCBI Taxonomy" id="198110"/>
    <lineage>
        <taxon>Viruses</taxon>
        <taxon>Duplodnaviria</taxon>
        <taxon>Heunggongvirae</taxon>
        <taxon>Uroviricota</taxon>
        <taxon>Caudoviricetes</taxon>
        <taxon>Chimalliviridae</taxon>
        <taxon>Serwervirus</taxon>
        <taxon>Serwervirus 201phi21</taxon>
    </lineage>
</organism>
<sequence>MNEEFSKEDVLGIEAKHITYVTEQGGRNDIHVVKEVVHLKDKRRIPRIKIIPNYERSFYVDPMAYKDENLRTYKEKRDYMPVSQLRKFKTTQSKMPFAVAKALKDYSMGPNPRLRQLSRSPYLYGSDVSSVCCLKNDYRTANPDLISRNTVAGGDIETNVYEAEHDGQIICMSVTHKENVYLAYLKHWVKDLKDPVKETLEELERIPELVTLKKARNLNIHIEVVETSADVVIQCMRRLHMWKPDFFAFWNINFDMKRILKTLEDAGINPADVFSDPSIPREYKKFYYKEDQAMQVTASGVTKSKGPEDQWHWVTAPASFQCIDSMATYRVTRLAKGKESSYALDAILKKELSVDEEAEIKTEEDLNAFIKMANKAMADRSGSYPYWAVSNPANDTITYKTEVDYSGVEEDEEEEDDLEEDEEGEDVIPDFDDDDDASAIYDLSEGDNITEIRECHWDDVDQLIWGVNVQPGFKVSFKLNFGKLKFAETDHLFGIEWHREMQVKHKVRYGLYNIIDSIRLEQLDEKINDLASSITLFSKSSDYKNFNSNPKRLCDDMHFWYLNREEPCVIGSSSDQMLHPLDQYVVGHDGWIVTLPSYMAGPNGLKCVKDFPNYRSLIFAHVADLDIVSTYPNVSQILNIARETTIMETAALQGVSDHTKRELGVNLTGCRTNAIEIAQKVLKAPRLDKLLEAYLKSKGEVVEVESPKL</sequence>
<proteinExistence type="predicted"/>
<feature type="region of interest" description="Disordered" evidence="1">
    <location>
        <begin position="406"/>
        <end position="431"/>
    </location>
</feature>